<keyword evidence="3" id="KW-0233">DNA recombination</keyword>
<organism evidence="7 8">
    <name type="scientific">Brevibacillus choshinensis</name>
    <dbReference type="NCBI Taxonomy" id="54911"/>
    <lineage>
        <taxon>Bacteria</taxon>
        <taxon>Bacillati</taxon>
        <taxon>Bacillota</taxon>
        <taxon>Bacilli</taxon>
        <taxon>Bacillales</taxon>
        <taxon>Paenibacillaceae</taxon>
        <taxon>Brevibacillus</taxon>
    </lineage>
</organism>
<evidence type="ECO:0000259" key="6">
    <source>
        <dbReference type="PROSITE" id="PS51900"/>
    </source>
</evidence>
<name>A0ABX7FH84_BRECH</name>
<evidence type="ECO:0000259" key="5">
    <source>
        <dbReference type="PROSITE" id="PS51898"/>
    </source>
</evidence>
<feature type="domain" description="Core-binding (CB)" evidence="6">
    <location>
        <begin position="29"/>
        <end position="110"/>
    </location>
</feature>
<dbReference type="Pfam" id="PF00589">
    <property type="entry name" value="Phage_integrase"/>
    <property type="match status" value="1"/>
</dbReference>
<dbReference type="Gene3D" id="1.10.150.130">
    <property type="match status" value="1"/>
</dbReference>
<accession>A0ABX7FH84</accession>
<sequence length="382" mass="44439">MEESIQYKTVIPINGDPYKTIAKDGMPIYLVSEYLKDCQRTSSKFSNTAYTYVTNLLPFFRWLDSQELTIEDITLHHVKSYIEFLRQQDLTQRTIRQYGGAILRFIRWCMEPDDAEKLLYREKGRPIISRGLLTSINRGEMAGLRDCLPKVRRNLPEVMSQEELNKIRAWISETYQDDPKLSTLYRCIIEVLFGAAVRRGELLALRIDSFDGKNLLVKNIPENEFDVSTIKKIGASLKTGERKLPLDSYTAYWIHRWKTECRPAKAHHLGHGFMFTSLHPDRYGQPLTGEALRWLLNRINHPQYGAGLKRNIHPHLFRHTWATLAIEGGVSLTSIQWFLGHTSPNSTQIYTHISDPTITMELNEWRKQKAYKYFGLNEVDND</sequence>
<evidence type="ECO:0000256" key="2">
    <source>
        <dbReference type="ARBA" id="ARBA00023125"/>
    </source>
</evidence>
<dbReference type="InterPro" id="IPR050090">
    <property type="entry name" value="Tyrosine_recombinase_XerCD"/>
</dbReference>
<reference evidence="7 8" key="1">
    <citation type="submission" date="2021-01" db="EMBL/GenBank/DDBJ databases">
        <title>Identification of strong promoters based on the transcriptome of Brevibacillus choshinensis.</title>
        <authorList>
            <person name="Yao D."/>
            <person name="Zhang K."/>
            <person name="Wu J."/>
        </authorList>
    </citation>
    <scope>NUCLEOTIDE SEQUENCE [LARGE SCALE GENOMIC DNA]</scope>
    <source>
        <strain evidence="7 8">HPD31-SP3</strain>
    </source>
</reference>
<dbReference type="Pfam" id="PF02899">
    <property type="entry name" value="Phage_int_SAM_1"/>
    <property type="match status" value="1"/>
</dbReference>
<evidence type="ECO:0000313" key="8">
    <source>
        <dbReference type="Proteomes" id="UP000596248"/>
    </source>
</evidence>
<dbReference type="InterPro" id="IPR044068">
    <property type="entry name" value="CB"/>
</dbReference>
<dbReference type="EMBL" id="CP069127">
    <property type="protein sequence ID" value="QRG65566.1"/>
    <property type="molecule type" value="Genomic_DNA"/>
</dbReference>
<keyword evidence="2 4" id="KW-0238">DNA-binding</keyword>
<dbReference type="Proteomes" id="UP000596248">
    <property type="component" value="Chromosome"/>
</dbReference>
<dbReference type="PANTHER" id="PTHR30349">
    <property type="entry name" value="PHAGE INTEGRASE-RELATED"/>
    <property type="match status" value="1"/>
</dbReference>
<feature type="domain" description="Tyr recombinase" evidence="5">
    <location>
        <begin position="154"/>
        <end position="363"/>
    </location>
</feature>
<dbReference type="InterPro" id="IPR013762">
    <property type="entry name" value="Integrase-like_cat_sf"/>
</dbReference>
<evidence type="ECO:0000313" key="7">
    <source>
        <dbReference type="EMBL" id="QRG65566.1"/>
    </source>
</evidence>
<gene>
    <name evidence="7" type="ORF">JNE38_18305</name>
</gene>
<dbReference type="PROSITE" id="PS51900">
    <property type="entry name" value="CB"/>
    <property type="match status" value="1"/>
</dbReference>
<evidence type="ECO:0000256" key="4">
    <source>
        <dbReference type="PROSITE-ProRule" id="PRU01248"/>
    </source>
</evidence>
<proteinExistence type="predicted"/>
<dbReference type="InterPro" id="IPR004107">
    <property type="entry name" value="Integrase_SAM-like_N"/>
</dbReference>
<dbReference type="RefSeq" id="WP_203255075.1">
    <property type="nucleotide sequence ID" value="NZ_CP069127.1"/>
</dbReference>
<keyword evidence="8" id="KW-1185">Reference proteome</keyword>
<dbReference type="Gene3D" id="1.10.443.10">
    <property type="entry name" value="Intergrase catalytic core"/>
    <property type="match status" value="1"/>
</dbReference>
<evidence type="ECO:0000256" key="1">
    <source>
        <dbReference type="ARBA" id="ARBA00022908"/>
    </source>
</evidence>
<dbReference type="InterPro" id="IPR010998">
    <property type="entry name" value="Integrase_recombinase_N"/>
</dbReference>
<protein>
    <submittedName>
        <fullName evidence="7">Tyrosine-type recombinase/integrase</fullName>
    </submittedName>
</protein>
<keyword evidence="1" id="KW-0229">DNA integration</keyword>
<dbReference type="InterPro" id="IPR002104">
    <property type="entry name" value="Integrase_catalytic"/>
</dbReference>
<evidence type="ECO:0000256" key="3">
    <source>
        <dbReference type="ARBA" id="ARBA00023172"/>
    </source>
</evidence>
<dbReference type="InterPro" id="IPR011010">
    <property type="entry name" value="DNA_brk_join_enz"/>
</dbReference>
<dbReference type="SUPFAM" id="SSF56349">
    <property type="entry name" value="DNA breaking-rejoining enzymes"/>
    <property type="match status" value="1"/>
</dbReference>
<dbReference type="PANTHER" id="PTHR30349:SF87">
    <property type="entry name" value="TRANSPOSASE A"/>
    <property type="match status" value="1"/>
</dbReference>
<dbReference type="PROSITE" id="PS51898">
    <property type="entry name" value="TYR_RECOMBINASE"/>
    <property type="match status" value="1"/>
</dbReference>